<name>A0ACB7CD37_9ASCO</name>
<dbReference type="EMBL" id="JABTEG010000002">
    <property type="protein sequence ID" value="KAG4305686.1"/>
    <property type="molecule type" value="Genomic_DNA"/>
</dbReference>
<dbReference type="Proteomes" id="UP000768646">
    <property type="component" value="Unassembled WGS sequence"/>
</dbReference>
<reference evidence="1 2" key="1">
    <citation type="journal article" date="2021" name="Commun. Biol.">
        <title>Genomic insights into the host specific adaptation of the Pneumocystis genus.</title>
        <authorList>
            <person name="Cisse O.H."/>
            <person name="Ma L."/>
            <person name="Dekker J.P."/>
            <person name="Khil P.P."/>
            <person name="Youn J.-H."/>
            <person name="Brenchley J.M."/>
            <person name="Blair R."/>
            <person name="Pahar B."/>
            <person name="Chabe M."/>
            <person name="Van Rompay K.K.A."/>
            <person name="Keesler R."/>
            <person name="Sukura A."/>
            <person name="Hirsch V."/>
            <person name="Kutty G."/>
            <person name="Liu Y."/>
            <person name="Peng L."/>
            <person name="Chen J."/>
            <person name="Song J."/>
            <person name="Weissenbacher-Lang C."/>
            <person name="Xu J."/>
            <person name="Upham N.S."/>
            <person name="Stajich J.E."/>
            <person name="Cuomo C.A."/>
            <person name="Cushion M.T."/>
            <person name="Kovacs J.A."/>
        </authorList>
    </citation>
    <scope>NUCLEOTIDE SEQUENCE [LARGE SCALE GENOMIC DNA]</scope>
    <source>
        <strain evidence="1 2">RABM</strain>
    </source>
</reference>
<protein>
    <submittedName>
        <fullName evidence="1">Uncharacterized protein</fullName>
    </submittedName>
</protein>
<gene>
    <name evidence="1" type="ORF">PORY_000596</name>
</gene>
<accession>A0ACB7CD37</accession>
<proteinExistence type="predicted"/>
<organism evidence="1 2">
    <name type="scientific">Pneumocystis oryctolagi</name>
    <dbReference type="NCBI Taxonomy" id="42067"/>
    <lineage>
        <taxon>Eukaryota</taxon>
        <taxon>Fungi</taxon>
        <taxon>Dikarya</taxon>
        <taxon>Ascomycota</taxon>
        <taxon>Taphrinomycotina</taxon>
        <taxon>Pneumocystomycetes</taxon>
        <taxon>Pneumocystaceae</taxon>
        <taxon>Pneumocystis</taxon>
    </lineage>
</organism>
<keyword evidence="2" id="KW-1185">Reference proteome</keyword>
<sequence length="96" mass="10809">MVCEKVTHLLLFSAKKNEHYWQRPGLKQRKNVYPVSTLIIDASVKKRSEIYTGSEMSQLVASSERKIGENKLLSSSAKKRCAPPLLPPSAQHPHPI</sequence>
<evidence type="ECO:0000313" key="2">
    <source>
        <dbReference type="Proteomes" id="UP000768646"/>
    </source>
</evidence>
<evidence type="ECO:0000313" key="1">
    <source>
        <dbReference type="EMBL" id="KAG4305686.1"/>
    </source>
</evidence>
<comment type="caution">
    <text evidence="1">The sequence shown here is derived from an EMBL/GenBank/DDBJ whole genome shotgun (WGS) entry which is preliminary data.</text>
</comment>